<keyword evidence="6 8" id="KW-0129">CBS domain</keyword>
<dbReference type="Gene3D" id="3.30.465.10">
    <property type="match status" value="1"/>
</dbReference>
<dbReference type="InterPro" id="IPR046342">
    <property type="entry name" value="CBS_dom_sf"/>
</dbReference>
<sequence length="434" mass="48659">MDSNYLSSILIFLFFVVLSAYFSSSETAFTSVRETKLKIQAKNGDKQAARTLKLQENFDDVLSTILIGNNFANIAASAIATVFFVDLYPRYGATISTIVTTILLLILAEITPKLLAKMVPEPIAKMTSPVLNFLLVLFKPLIWLLGQWQKLVKIIVPISPSESLSEEELLSMVDEARVDGSIESEEHKLVKAAIEFDDVEVSSILTPRVDVVGVDIEDSDDTIEETFDQNPFSRLIVYDESVDSVVGVLHQKDFNRYLRAKQRGALKVQSVVNLVTEVLYVPPMIKLFDLLRLMQRNKNHMAVVVDEHGGMTGIATMEDALEELVGEIWDETDEVENEIEVLEEGSKIRVKGTYPIEKLLASLNLPVLDDWLSNTVSGFMIEQLERVPESNDSFIYEGYEFLVLDAQKRRVNEVLVEKIDPAADSDEPDDSDAD</sequence>
<dbReference type="SUPFAM" id="SSF54631">
    <property type="entry name" value="CBS-domain pair"/>
    <property type="match status" value="1"/>
</dbReference>
<evidence type="ECO:0000256" key="10">
    <source>
        <dbReference type="SAM" id="Phobius"/>
    </source>
</evidence>
<keyword evidence="14" id="KW-1185">Reference proteome</keyword>
<dbReference type="GO" id="GO:0005886">
    <property type="term" value="C:plasma membrane"/>
    <property type="evidence" value="ECO:0007669"/>
    <property type="project" value="TreeGrafter"/>
</dbReference>
<evidence type="ECO:0000256" key="1">
    <source>
        <dbReference type="ARBA" id="ARBA00004141"/>
    </source>
</evidence>
<dbReference type="OrthoDB" id="9798188at2"/>
<feature type="transmembrane region" description="Helical" evidence="10">
    <location>
        <begin position="61"/>
        <end position="85"/>
    </location>
</feature>
<dbReference type="EMBL" id="AGXA01000022">
    <property type="protein sequence ID" value="EKU93242.1"/>
    <property type="molecule type" value="Genomic_DNA"/>
</dbReference>
<dbReference type="Pfam" id="PF00571">
    <property type="entry name" value="CBS"/>
    <property type="match status" value="1"/>
</dbReference>
<evidence type="ECO:0000313" key="14">
    <source>
        <dbReference type="Proteomes" id="UP000009875"/>
    </source>
</evidence>
<keyword evidence="7 9" id="KW-0472">Membrane</keyword>
<protein>
    <recommendedName>
        <fullName evidence="15">HlyC/CorC family transporter</fullName>
    </recommendedName>
</protein>
<feature type="domain" description="CBS" evidence="11">
    <location>
        <begin position="274"/>
        <end position="331"/>
    </location>
</feature>
<dbReference type="PROSITE" id="PS51846">
    <property type="entry name" value="CNNM"/>
    <property type="match status" value="1"/>
</dbReference>
<evidence type="ECO:0000256" key="9">
    <source>
        <dbReference type="PROSITE-ProRule" id="PRU01193"/>
    </source>
</evidence>
<reference evidence="13 14" key="1">
    <citation type="submission" date="2012-09" db="EMBL/GenBank/DDBJ databases">
        <title>The Genome Sequence of Alloiococcus otitis ATCC 51267.</title>
        <authorList>
            <consortium name="The Broad Institute Genome Sequencing Platform"/>
            <person name="Earl A."/>
            <person name="Ward D."/>
            <person name="Feldgarden M."/>
            <person name="Gevers D."/>
            <person name="Huys G."/>
            <person name="Walker B."/>
            <person name="Young S.K."/>
            <person name="Zeng Q."/>
            <person name="Gargeya S."/>
            <person name="Fitzgerald M."/>
            <person name="Haas B."/>
            <person name="Abouelleil A."/>
            <person name="Alvarado L."/>
            <person name="Arachchi H.M."/>
            <person name="Berlin A.M."/>
            <person name="Chapman S.B."/>
            <person name="Goldberg J."/>
            <person name="Griggs A."/>
            <person name="Gujja S."/>
            <person name="Hansen M."/>
            <person name="Howarth C."/>
            <person name="Imamovic A."/>
            <person name="Larimer J."/>
            <person name="McCowen C."/>
            <person name="Montmayeur A."/>
            <person name="Murphy C."/>
            <person name="Neiman D."/>
            <person name="Pearson M."/>
            <person name="Priest M."/>
            <person name="Roberts A."/>
            <person name="Saif S."/>
            <person name="Shea T."/>
            <person name="Sisk P."/>
            <person name="Sykes S."/>
            <person name="Wortman J."/>
            <person name="Nusbaum C."/>
            <person name="Birren B."/>
        </authorList>
    </citation>
    <scope>NUCLEOTIDE SEQUENCE [LARGE SCALE GENOMIC DNA]</scope>
    <source>
        <strain evidence="13 14">ATCC 51267</strain>
    </source>
</reference>
<dbReference type="CDD" id="cd04590">
    <property type="entry name" value="CBS_pair_CorC_HlyC_assoc"/>
    <property type="match status" value="1"/>
</dbReference>
<organism evidence="13 14">
    <name type="scientific">Alloiococcus otitis ATCC 51267</name>
    <dbReference type="NCBI Taxonomy" id="883081"/>
    <lineage>
        <taxon>Bacteria</taxon>
        <taxon>Bacillati</taxon>
        <taxon>Bacillota</taxon>
        <taxon>Bacilli</taxon>
        <taxon>Lactobacillales</taxon>
        <taxon>Carnobacteriaceae</taxon>
        <taxon>Alloiococcus</taxon>
    </lineage>
</organism>
<evidence type="ECO:0000256" key="3">
    <source>
        <dbReference type="ARBA" id="ARBA00022692"/>
    </source>
</evidence>
<feature type="transmembrane region" description="Helical" evidence="10">
    <location>
        <begin position="130"/>
        <end position="148"/>
    </location>
</feature>
<feature type="transmembrane region" description="Helical" evidence="10">
    <location>
        <begin position="91"/>
        <end position="110"/>
    </location>
</feature>
<dbReference type="eggNOG" id="COG1253">
    <property type="taxonomic scope" value="Bacteria"/>
</dbReference>
<accession>K9EQN4</accession>
<dbReference type="SUPFAM" id="SSF56176">
    <property type="entry name" value="FAD-binding/transporter-associated domain-like"/>
    <property type="match status" value="1"/>
</dbReference>
<proteinExistence type="inferred from homology"/>
<comment type="similarity">
    <text evidence="2">Belongs to the UPF0053 family.</text>
</comment>
<evidence type="ECO:0000313" key="13">
    <source>
        <dbReference type="EMBL" id="EKU93242.1"/>
    </source>
</evidence>
<dbReference type="InterPro" id="IPR016169">
    <property type="entry name" value="FAD-bd_PCMH_sub2"/>
</dbReference>
<dbReference type="PANTHER" id="PTHR22777">
    <property type="entry name" value="HEMOLYSIN-RELATED"/>
    <property type="match status" value="1"/>
</dbReference>
<dbReference type="InterPro" id="IPR000644">
    <property type="entry name" value="CBS_dom"/>
</dbReference>
<evidence type="ECO:0008006" key="15">
    <source>
        <dbReference type="Google" id="ProtNLM"/>
    </source>
</evidence>
<dbReference type="Gene3D" id="3.10.580.10">
    <property type="entry name" value="CBS-domain"/>
    <property type="match status" value="1"/>
</dbReference>
<feature type="transmembrane region" description="Helical" evidence="10">
    <location>
        <begin position="6"/>
        <end position="23"/>
    </location>
</feature>
<feature type="domain" description="CNNM transmembrane" evidence="12">
    <location>
        <begin position="1"/>
        <end position="188"/>
    </location>
</feature>
<evidence type="ECO:0000256" key="6">
    <source>
        <dbReference type="ARBA" id="ARBA00023122"/>
    </source>
</evidence>
<dbReference type="HOGENOM" id="CLU_015237_4_1_9"/>
<evidence type="ECO:0000256" key="4">
    <source>
        <dbReference type="ARBA" id="ARBA00022737"/>
    </source>
</evidence>
<dbReference type="STRING" id="883081.HMPREF9698_01403"/>
<dbReference type="Proteomes" id="UP000009875">
    <property type="component" value="Unassembled WGS sequence"/>
</dbReference>
<dbReference type="SMART" id="SM01091">
    <property type="entry name" value="CorC_HlyC"/>
    <property type="match status" value="1"/>
</dbReference>
<evidence type="ECO:0000256" key="7">
    <source>
        <dbReference type="ARBA" id="ARBA00023136"/>
    </source>
</evidence>
<comment type="caution">
    <text evidence="13">The sequence shown here is derived from an EMBL/GenBank/DDBJ whole genome shotgun (WGS) entry which is preliminary data.</text>
</comment>
<evidence type="ECO:0000259" key="12">
    <source>
        <dbReference type="PROSITE" id="PS51846"/>
    </source>
</evidence>
<keyword evidence="5 9" id="KW-1133">Transmembrane helix</keyword>
<evidence type="ECO:0000259" key="11">
    <source>
        <dbReference type="PROSITE" id="PS51371"/>
    </source>
</evidence>
<keyword evidence="3 9" id="KW-0812">Transmembrane</keyword>
<gene>
    <name evidence="13" type="ORF">HMPREF9698_01403</name>
</gene>
<feature type="domain" description="CBS" evidence="11">
    <location>
        <begin position="205"/>
        <end position="266"/>
    </location>
</feature>
<dbReference type="SMART" id="SM00116">
    <property type="entry name" value="CBS"/>
    <property type="match status" value="2"/>
</dbReference>
<dbReference type="Pfam" id="PF01595">
    <property type="entry name" value="CNNM"/>
    <property type="match status" value="1"/>
</dbReference>
<dbReference type="PATRIC" id="fig|883081.3.peg.1238"/>
<evidence type="ECO:0000256" key="8">
    <source>
        <dbReference type="PROSITE-ProRule" id="PRU00703"/>
    </source>
</evidence>
<dbReference type="PROSITE" id="PS51371">
    <property type="entry name" value="CBS"/>
    <property type="match status" value="2"/>
</dbReference>
<dbReference type="Pfam" id="PF03471">
    <property type="entry name" value="CorC_HlyC"/>
    <property type="match status" value="1"/>
</dbReference>
<evidence type="ECO:0000256" key="2">
    <source>
        <dbReference type="ARBA" id="ARBA00006337"/>
    </source>
</evidence>
<keyword evidence="4" id="KW-0677">Repeat</keyword>
<dbReference type="InterPro" id="IPR044751">
    <property type="entry name" value="Ion_transp-like_CBS"/>
</dbReference>
<dbReference type="AlphaFoldDB" id="K9EQN4"/>
<evidence type="ECO:0000256" key="5">
    <source>
        <dbReference type="ARBA" id="ARBA00022989"/>
    </source>
</evidence>
<dbReference type="GO" id="GO:0050660">
    <property type="term" value="F:flavin adenine dinucleotide binding"/>
    <property type="evidence" value="ECO:0007669"/>
    <property type="project" value="InterPro"/>
</dbReference>
<dbReference type="PANTHER" id="PTHR22777:SF17">
    <property type="entry name" value="UPF0053 PROTEIN SLL0260"/>
    <property type="match status" value="1"/>
</dbReference>
<dbReference type="InterPro" id="IPR002550">
    <property type="entry name" value="CNNM"/>
</dbReference>
<dbReference type="RefSeq" id="WP_003778472.1">
    <property type="nucleotide sequence ID" value="NZ_JH992960.1"/>
</dbReference>
<comment type="subcellular location">
    <subcellularLocation>
        <location evidence="1">Membrane</location>
        <topology evidence="1">Multi-pass membrane protein</topology>
    </subcellularLocation>
</comment>
<name>K9EQN4_9LACT</name>
<dbReference type="InterPro" id="IPR036318">
    <property type="entry name" value="FAD-bd_PCMH-like_sf"/>
</dbReference>
<dbReference type="InterPro" id="IPR005170">
    <property type="entry name" value="Transptr-assoc_dom"/>
</dbReference>